<evidence type="ECO:0000313" key="2">
    <source>
        <dbReference type="Proteomes" id="UP000284006"/>
    </source>
</evidence>
<accession>A0A418XUE9</accession>
<proteinExistence type="predicted"/>
<evidence type="ECO:0000313" key="1">
    <source>
        <dbReference type="EMBL" id="RJG16317.1"/>
    </source>
</evidence>
<name>A0A418XUE9_9BURK</name>
<dbReference type="Proteomes" id="UP000284006">
    <property type="component" value="Unassembled WGS sequence"/>
</dbReference>
<dbReference type="EMBL" id="QYUP01000108">
    <property type="protein sequence ID" value="RJG16317.1"/>
    <property type="molecule type" value="Genomic_DNA"/>
</dbReference>
<protein>
    <submittedName>
        <fullName evidence="1">PilZ domain-containing protein</fullName>
    </submittedName>
</protein>
<comment type="caution">
    <text evidence="1">The sequence shown here is derived from an EMBL/GenBank/DDBJ whole genome shotgun (WGS) entry which is preliminary data.</text>
</comment>
<dbReference type="AlphaFoldDB" id="A0A418XUE9"/>
<dbReference type="OrthoDB" id="8811313at2"/>
<keyword evidence="2" id="KW-1185">Reference proteome</keyword>
<organism evidence="1 2">
    <name type="scientific">Massilia cavernae</name>
    <dbReference type="NCBI Taxonomy" id="2320864"/>
    <lineage>
        <taxon>Bacteria</taxon>
        <taxon>Pseudomonadati</taxon>
        <taxon>Pseudomonadota</taxon>
        <taxon>Betaproteobacteria</taxon>
        <taxon>Burkholderiales</taxon>
        <taxon>Oxalobacteraceae</taxon>
        <taxon>Telluria group</taxon>
        <taxon>Massilia</taxon>
    </lineage>
</organism>
<dbReference type="RefSeq" id="WP_119810804.1">
    <property type="nucleotide sequence ID" value="NZ_QYUP01000108.1"/>
</dbReference>
<gene>
    <name evidence="1" type="ORF">D3872_10985</name>
</gene>
<reference evidence="1 2" key="1">
    <citation type="submission" date="2018-09" db="EMBL/GenBank/DDBJ databases">
        <authorList>
            <person name="Zhu H."/>
        </authorList>
    </citation>
    <scope>NUCLEOTIDE SEQUENCE [LARGE SCALE GENOMIC DNA]</scope>
    <source>
        <strain evidence="1 2">K1S02-61</strain>
    </source>
</reference>
<sequence length="105" mass="10677">MLVEQRKSRKIFKVKAVLAVAGASPILVRTVDIGAAGMSVAVPGPLPVGLAATINFDLLVDGTSTPVSTAVKVGSCIFSSGDFKVSLSFSGLAPAASSALTRFLR</sequence>